<evidence type="ECO:0000256" key="6">
    <source>
        <dbReference type="ARBA" id="ARBA00022516"/>
    </source>
</evidence>
<proteinExistence type="inferred from homology"/>
<evidence type="ECO:0000259" key="19">
    <source>
        <dbReference type="PROSITE" id="PS50404"/>
    </source>
</evidence>
<accession>A0A8B8DI97</accession>
<dbReference type="AlphaFoldDB" id="A0A8B8DI97"/>
<dbReference type="SFLD" id="SFLDG01182">
    <property type="entry name" value="Prostaglandin_E_synthase_like"/>
    <property type="match status" value="1"/>
</dbReference>
<evidence type="ECO:0000259" key="20">
    <source>
        <dbReference type="PROSITE" id="PS50405"/>
    </source>
</evidence>
<feature type="domain" description="GST C-terminal" evidence="20">
    <location>
        <begin position="231"/>
        <end position="395"/>
    </location>
</feature>
<dbReference type="PROSITE" id="PS50405">
    <property type="entry name" value="GST_CTER"/>
    <property type="match status" value="1"/>
</dbReference>
<dbReference type="PANTHER" id="PTHR12782">
    <property type="entry name" value="MICROSOMAL PROSTAGLANDIN E SYNTHASE-2"/>
    <property type="match status" value="1"/>
</dbReference>
<dbReference type="SFLD" id="SFLDS00019">
    <property type="entry name" value="Glutathione_Transferase_(cytos"/>
    <property type="match status" value="1"/>
</dbReference>
<dbReference type="PROSITE" id="PS51354">
    <property type="entry name" value="GLUTAREDOXIN_2"/>
    <property type="match status" value="1"/>
</dbReference>
<dbReference type="PROSITE" id="PS50404">
    <property type="entry name" value="GST_NTER"/>
    <property type="match status" value="1"/>
</dbReference>
<dbReference type="InterPro" id="IPR034335">
    <property type="entry name" value="PGES2_C"/>
</dbReference>
<organism evidence="21 22">
    <name type="scientific">Crassostrea virginica</name>
    <name type="common">Eastern oyster</name>
    <dbReference type="NCBI Taxonomy" id="6565"/>
    <lineage>
        <taxon>Eukaryota</taxon>
        <taxon>Metazoa</taxon>
        <taxon>Spiralia</taxon>
        <taxon>Lophotrochozoa</taxon>
        <taxon>Mollusca</taxon>
        <taxon>Bivalvia</taxon>
        <taxon>Autobranchia</taxon>
        <taxon>Pteriomorphia</taxon>
        <taxon>Ostreida</taxon>
        <taxon>Ostreoidea</taxon>
        <taxon>Ostreidae</taxon>
        <taxon>Crassostrea</taxon>
    </lineage>
</organism>
<dbReference type="Gene3D" id="3.40.30.10">
    <property type="entry name" value="Glutaredoxin"/>
    <property type="match status" value="1"/>
</dbReference>
<evidence type="ECO:0000256" key="18">
    <source>
        <dbReference type="ARBA" id="ARBA00037847"/>
    </source>
</evidence>
<dbReference type="CDD" id="cd03197">
    <property type="entry name" value="GST_C_mPGES2"/>
    <property type="match status" value="1"/>
</dbReference>
<dbReference type="RefSeq" id="XP_022326696.1">
    <property type="nucleotide sequence ID" value="XM_022470988.1"/>
</dbReference>
<evidence type="ECO:0000256" key="2">
    <source>
        <dbReference type="ARBA" id="ARBA00007409"/>
    </source>
</evidence>
<evidence type="ECO:0000256" key="13">
    <source>
        <dbReference type="ARBA" id="ARBA00023160"/>
    </source>
</evidence>
<evidence type="ECO:0000256" key="1">
    <source>
        <dbReference type="ARBA" id="ARBA00004702"/>
    </source>
</evidence>
<evidence type="ECO:0000256" key="10">
    <source>
        <dbReference type="ARBA" id="ARBA00022989"/>
    </source>
</evidence>
<evidence type="ECO:0000313" key="22">
    <source>
        <dbReference type="RefSeq" id="XP_022326696.1"/>
    </source>
</evidence>
<evidence type="ECO:0000256" key="7">
    <source>
        <dbReference type="ARBA" id="ARBA00022585"/>
    </source>
</evidence>
<evidence type="ECO:0000256" key="17">
    <source>
        <dbReference type="ARBA" id="ARBA00031041"/>
    </source>
</evidence>
<comment type="pathway">
    <text evidence="1">Lipid metabolism; prostaglandin biosynthesis.</text>
</comment>
<dbReference type="GeneID" id="111126391"/>
<dbReference type="GO" id="GO:0005739">
    <property type="term" value="C:mitochondrion"/>
    <property type="evidence" value="ECO:0007669"/>
    <property type="project" value="TreeGrafter"/>
</dbReference>
<dbReference type="InterPro" id="IPR036249">
    <property type="entry name" value="Thioredoxin-like_sf"/>
</dbReference>
<evidence type="ECO:0000256" key="9">
    <source>
        <dbReference type="ARBA" id="ARBA00022832"/>
    </source>
</evidence>
<evidence type="ECO:0000256" key="14">
    <source>
        <dbReference type="ARBA" id="ARBA00023235"/>
    </source>
</evidence>
<dbReference type="KEGG" id="cvn:111126391"/>
<dbReference type="InterPro" id="IPR036282">
    <property type="entry name" value="Glutathione-S-Trfase_C_sf"/>
</dbReference>
<reference evidence="22" key="1">
    <citation type="submission" date="2025-08" db="UniProtKB">
        <authorList>
            <consortium name="RefSeq"/>
        </authorList>
    </citation>
    <scope>IDENTIFICATION</scope>
    <source>
        <tissue evidence="22">Whole sample</tissue>
    </source>
</reference>
<dbReference type="UniPathway" id="UPA00662"/>
<comment type="similarity">
    <text evidence="2">Belongs to the GST superfamily.</text>
</comment>
<keyword evidence="21" id="KW-1185">Reference proteome</keyword>
<evidence type="ECO:0000256" key="12">
    <source>
        <dbReference type="ARBA" id="ARBA00023136"/>
    </source>
</evidence>
<comment type="subcellular location">
    <subcellularLocation>
        <location evidence="18">Endomembrane system</location>
        <topology evidence="18">Single-pass membrane protein</topology>
    </subcellularLocation>
</comment>
<dbReference type="InterPro" id="IPR040079">
    <property type="entry name" value="Glutathione_S-Trfase"/>
</dbReference>
<keyword evidence="11" id="KW-0443">Lipid metabolism</keyword>
<dbReference type="EC" id="5.3.99.3" evidence="3"/>
<keyword evidence="5" id="KW-0644">Prostaglandin metabolism</keyword>
<keyword evidence="9" id="KW-0276">Fatty acid metabolism</keyword>
<protein>
    <recommendedName>
        <fullName evidence="4">Prostaglandin E synthase 2</fullName>
        <ecNumber evidence="3">5.3.99.3</ecNumber>
    </recommendedName>
    <alternativeName>
        <fullName evidence="17">Microsomal prostaglandin E synthase 2</fullName>
    </alternativeName>
</protein>
<dbReference type="Gene3D" id="1.20.1050.10">
    <property type="match status" value="1"/>
</dbReference>
<dbReference type="GO" id="GO:0001516">
    <property type="term" value="P:prostaglandin biosynthetic process"/>
    <property type="evidence" value="ECO:0007669"/>
    <property type="project" value="UniProtKB-UniPathway"/>
</dbReference>
<evidence type="ECO:0000256" key="8">
    <source>
        <dbReference type="ARBA" id="ARBA00022692"/>
    </source>
</evidence>
<dbReference type="SUPFAM" id="SSF52833">
    <property type="entry name" value="Thioredoxin-like"/>
    <property type="match status" value="1"/>
</dbReference>
<gene>
    <name evidence="22" type="primary">LOC111126391</name>
</gene>
<comment type="catalytic activity">
    <reaction evidence="16">
        <text>prostaglandin H2 = prostaglandin E2</text>
        <dbReference type="Rhea" id="RHEA:12893"/>
        <dbReference type="ChEBI" id="CHEBI:57405"/>
        <dbReference type="ChEBI" id="CHEBI:606564"/>
        <dbReference type="EC" id="5.3.99.3"/>
    </reaction>
    <physiologicalReaction direction="left-to-right" evidence="16">
        <dbReference type="Rhea" id="RHEA:12894"/>
    </physiologicalReaction>
</comment>
<name>A0A8B8DI97_CRAVI</name>
<dbReference type="InterPro" id="IPR004045">
    <property type="entry name" value="Glutathione_S-Trfase_N"/>
</dbReference>
<feature type="domain" description="GST N-terminal" evidence="19">
    <location>
        <begin position="105"/>
        <end position="187"/>
    </location>
</feature>
<dbReference type="InterPro" id="IPR034334">
    <property type="entry name" value="PGES2"/>
</dbReference>
<sequence length="395" mass="45705">MAALRRFGQATFQNRPLFSSILKQCDVKTGTLQKSYFSNIFKQITTKHSYVLRRKWKVLACVIGTGTVGALFLSEKQKYILNAEFPGQSIAPTKQVHFDDDNSGLKLTLFQFVTCPFCCKVRAMLNYNGISHDIVEVNSITREEIKWSEYKKVPILVVEGVGEEGYLQVNDSTVIMSLLESYLNDKTVSLEKLLSYYPSIEKPTVGSKKKTKEVPHKNHLMFPEYLEDKKTPEERAEERKIRIWVDTVFVHLISPNVYRTMSESLETFRWFSEAGDWETNFSTFQRMSIIYIGGFVMYFVGKKLRRKYNLQKDVREDLYEGGSSWVRFLKGRQFMGGDKPNLADLSMYGMLTAMEGTEAFQDLTSHTQIMPWFDRMKKMVQGHQGAKMARDVTRK</sequence>
<dbReference type="GO" id="GO:0012505">
    <property type="term" value="C:endomembrane system"/>
    <property type="evidence" value="ECO:0007669"/>
    <property type="project" value="UniProtKB-SubCell"/>
</dbReference>
<evidence type="ECO:0000256" key="11">
    <source>
        <dbReference type="ARBA" id="ARBA00023098"/>
    </source>
</evidence>
<keyword evidence="10" id="KW-1133">Transmembrane helix</keyword>
<dbReference type="Proteomes" id="UP000694844">
    <property type="component" value="Chromosome 3"/>
</dbReference>
<dbReference type="GO" id="GO:0050220">
    <property type="term" value="F:prostaglandin-E synthase activity"/>
    <property type="evidence" value="ECO:0007669"/>
    <property type="project" value="UniProtKB-EC"/>
</dbReference>
<comment type="catalytic activity">
    <reaction evidence="15">
        <text>prostaglandin H2 = (12S)-hydroxy-(5Z,8E,10E)-heptadecatrienoate + malonaldehyde</text>
        <dbReference type="Rhea" id="RHEA:48644"/>
        <dbReference type="ChEBI" id="CHEBI:57405"/>
        <dbReference type="ChEBI" id="CHEBI:90694"/>
        <dbReference type="ChEBI" id="CHEBI:566274"/>
    </reaction>
    <physiologicalReaction direction="left-to-right" evidence="15">
        <dbReference type="Rhea" id="RHEA:48645"/>
    </physiologicalReaction>
</comment>
<evidence type="ECO:0000256" key="5">
    <source>
        <dbReference type="ARBA" id="ARBA00022501"/>
    </source>
</evidence>
<dbReference type="SFLD" id="SFLDG01203">
    <property type="entry name" value="Prostaglandin_E_synthase_like1"/>
    <property type="match status" value="1"/>
</dbReference>
<dbReference type="InterPro" id="IPR010987">
    <property type="entry name" value="Glutathione-S-Trfase_C-like"/>
</dbReference>
<evidence type="ECO:0000256" key="15">
    <source>
        <dbReference type="ARBA" id="ARBA00023930"/>
    </source>
</evidence>
<dbReference type="PANTHER" id="PTHR12782:SF5">
    <property type="entry name" value="PROSTAGLANDIN E SYNTHASE 2"/>
    <property type="match status" value="1"/>
</dbReference>
<keyword evidence="6" id="KW-0444">Lipid biosynthesis</keyword>
<keyword evidence="13" id="KW-0275">Fatty acid biosynthesis</keyword>
<evidence type="ECO:0000313" key="21">
    <source>
        <dbReference type="Proteomes" id="UP000694844"/>
    </source>
</evidence>
<evidence type="ECO:0000256" key="16">
    <source>
        <dbReference type="ARBA" id="ARBA00023931"/>
    </source>
</evidence>
<keyword evidence="7" id="KW-0643">Prostaglandin biosynthesis</keyword>
<dbReference type="OrthoDB" id="423541at2759"/>
<evidence type="ECO:0000256" key="4">
    <source>
        <dbReference type="ARBA" id="ARBA00019474"/>
    </source>
</evidence>
<evidence type="ECO:0000256" key="3">
    <source>
        <dbReference type="ARBA" id="ARBA00012203"/>
    </source>
</evidence>
<keyword evidence="8" id="KW-0812">Transmembrane</keyword>
<keyword evidence="14" id="KW-0413">Isomerase</keyword>
<dbReference type="SUPFAM" id="SSF47616">
    <property type="entry name" value="GST C-terminal domain-like"/>
    <property type="match status" value="1"/>
</dbReference>
<dbReference type="Pfam" id="PF13417">
    <property type="entry name" value="GST_N_3"/>
    <property type="match status" value="1"/>
</dbReference>
<keyword evidence="12" id="KW-0472">Membrane</keyword>